<dbReference type="RefSeq" id="WP_170077114.1">
    <property type="nucleotide sequence ID" value="NZ_JABAFA010000004.1"/>
</dbReference>
<feature type="transmembrane region" description="Helical" evidence="1">
    <location>
        <begin position="61"/>
        <end position="84"/>
    </location>
</feature>
<comment type="caution">
    <text evidence="2">The sequence shown here is derived from an EMBL/GenBank/DDBJ whole genome shotgun (WGS) entry which is preliminary data.</text>
</comment>
<feature type="transmembrane region" description="Helical" evidence="1">
    <location>
        <begin position="189"/>
        <end position="215"/>
    </location>
</feature>
<feature type="transmembrane region" description="Helical" evidence="1">
    <location>
        <begin position="23"/>
        <end position="49"/>
    </location>
</feature>
<keyword evidence="3" id="KW-1185">Reference proteome</keyword>
<gene>
    <name evidence="2" type="primary">pelG</name>
    <name evidence="2" type="ORF">HF878_02630</name>
</gene>
<dbReference type="Proteomes" id="UP000543804">
    <property type="component" value="Unassembled WGS sequence"/>
</dbReference>
<proteinExistence type="predicted"/>
<protein>
    <submittedName>
        <fullName evidence="2">Exopolysaccharide Pel transporter PelG</fullName>
    </submittedName>
</protein>
<reference evidence="2 3" key="1">
    <citation type="submission" date="2020-04" db="EMBL/GenBank/DDBJ databases">
        <authorList>
            <person name="Hitch T.C.A."/>
            <person name="Wylensek D."/>
            <person name="Clavel T."/>
        </authorList>
    </citation>
    <scope>NUCLEOTIDE SEQUENCE [LARGE SCALE GENOMIC DNA]</scope>
    <source>
        <strain evidence="2 3">PG-130-P53-12</strain>
    </source>
</reference>
<evidence type="ECO:0000313" key="3">
    <source>
        <dbReference type="Proteomes" id="UP000543804"/>
    </source>
</evidence>
<evidence type="ECO:0000256" key="1">
    <source>
        <dbReference type="SAM" id="Phobius"/>
    </source>
</evidence>
<feature type="transmembrane region" description="Helical" evidence="1">
    <location>
        <begin position="236"/>
        <end position="256"/>
    </location>
</feature>
<dbReference type="AlphaFoldDB" id="A0A848BBF2"/>
<organism evidence="2 3">
    <name type="scientific">Selenomonas bovis</name>
    <dbReference type="NCBI Taxonomy" id="416586"/>
    <lineage>
        <taxon>Bacteria</taxon>
        <taxon>Bacillati</taxon>
        <taxon>Bacillota</taxon>
        <taxon>Negativicutes</taxon>
        <taxon>Selenomonadales</taxon>
        <taxon>Selenomonadaceae</taxon>
        <taxon>Selenomonas</taxon>
    </lineage>
</organism>
<dbReference type="EMBL" id="JABAFA010000004">
    <property type="protein sequence ID" value="NMD98381.1"/>
    <property type="molecule type" value="Genomic_DNA"/>
</dbReference>
<feature type="transmembrane region" description="Helical" evidence="1">
    <location>
        <begin position="104"/>
        <end position="125"/>
    </location>
</feature>
<feature type="transmembrane region" description="Helical" evidence="1">
    <location>
        <begin position="425"/>
        <end position="444"/>
    </location>
</feature>
<keyword evidence="1" id="KW-0812">Transmembrane</keyword>
<accession>A0A848BBF2</accession>
<feature type="transmembrane region" description="Helical" evidence="1">
    <location>
        <begin position="162"/>
        <end position="183"/>
    </location>
</feature>
<keyword evidence="1" id="KW-0472">Membrane</keyword>
<dbReference type="InterPro" id="IPR031617">
    <property type="entry name" value="PelG"/>
</dbReference>
<name>A0A848BBF2_9FIRM</name>
<feature type="transmembrane region" description="Helical" evidence="1">
    <location>
        <begin position="137"/>
        <end position="155"/>
    </location>
</feature>
<feature type="transmembrane region" description="Helical" evidence="1">
    <location>
        <begin position="397"/>
        <end position="419"/>
    </location>
</feature>
<dbReference type="Pfam" id="PF16933">
    <property type="entry name" value="PelG"/>
    <property type="match status" value="1"/>
</dbReference>
<sequence length="491" mass="54535">MAGVGFELKKLFRARTAVGHVKAYAYASVVTTGPFLLMTGMVLAVQLLFSAHGVAAEDAMLFVASVAYVFVFSQLLSSGFVMVLTRYLADCLSVGHYRDVTASLFGMGALLTLLGSAVAAVFFAASPLGFAEAGLTYVFFLELLLIWTQSVYLTAIKKFQRLITGFAASVSLSVALCAGLLAAGRPAPVRAALLSMDVGMGLLVCLFFVHIVQCFGLPRDGQHFAFLPYFERHWRLFFSAVFYTMGIFLPNFLVWLGPWGVTVAGTYRCAPGYDAVTFFAFLSILPLMVLFVVAAETRFYEKYAAYFDAITRRGNLREIQDARRELIYTLWFELRQVVEFQFVFTLVFLALGGYILSLTGVDYHLVSLYDVLLFAVFFTGILQLLVVLLTYFDIQKFVLRTAAIFLAANAVFGVLGFLLLGTAGYGFMFFLAAGLGLAAGWRYLSQFARRIDYCVYCAQPVFYRPPQGVLTRLTRWLYGARYVDLERGQEP</sequence>
<feature type="transmembrane region" description="Helical" evidence="1">
    <location>
        <begin position="371"/>
        <end position="392"/>
    </location>
</feature>
<keyword evidence="1" id="KW-1133">Transmembrane helix</keyword>
<feature type="transmembrane region" description="Helical" evidence="1">
    <location>
        <begin position="340"/>
        <end position="359"/>
    </location>
</feature>
<evidence type="ECO:0000313" key="2">
    <source>
        <dbReference type="EMBL" id="NMD98381.1"/>
    </source>
</evidence>
<feature type="transmembrane region" description="Helical" evidence="1">
    <location>
        <begin position="276"/>
        <end position="295"/>
    </location>
</feature>